<keyword evidence="4" id="KW-1185">Reference proteome</keyword>
<evidence type="ECO:0000313" key="4">
    <source>
        <dbReference type="Proteomes" id="UP000647491"/>
    </source>
</evidence>
<comment type="caution">
    <text evidence="3">The sequence shown here is derived from an EMBL/GenBank/DDBJ whole genome shotgun (WGS) entry which is preliminary data.</text>
</comment>
<keyword evidence="1" id="KW-0812">Transmembrane</keyword>
<evidence type="ECO:0000256" key="1">
    <source>
        <dbReference type="SAM" id="Phobius"/>
    </source>
</evidence>
<feature type="domain" description="YcxB-like C-terminal" evidence="2">
    <location>
        <begin position="125"/>
        <end position="185"/>
    </location>
</feature>
<evidence type="ECO:0000259" key="2">
    <source>
        <dbReference type="Pfam" id="PF14317"/>
    </source>
</evidence>
<keyword evidence="1" id="KW-1133">Transmembrane helix</keyword>
<dbReference type="InterPro" id="IPR025588">
    <property type="entry name" value="YcxB-like_C"/>
</dbReference>
<protein>
    <submittedName>
        <fullName evidence="3">YcxB family protein</fullName>
    </submittedName>
</protein>
<sequence length="197" mass="22623">MEPLFAVRMTHDEDMYYNQVLASKQSAPAEKPGKKNFLSRVDLSDVIFGLLAFFVFYMTFPAEELAQRIVQSALMAGVFVLVLGQLNGNRRREKQRIAPDADERNQAEMIMESSGLAGEPCTVSFYEDSFQLENPGITTSYRYKGVSWIKETEQYYMIFWTRSTVIPVEKAGFYRGTPSQFKAFLEKKCQKTIMKAR</sequence>
<name>A0ABR7NV14_9FIRM</name>
<dbReference type="Pfam" id="PF14317">
    <property type="entry name" value="YcxB"/>
    <property type="match status" value="1"/>
</dbReference>
<keyword evidence="1" id="KW-0472">Membrane</keyword>
<organism evidence="3 4">
    <name type="scientific">Enterocloster hominis</name>
    <name type="common">ex Liu et al. 2021</name>
    <dbReference type="NCBI Taxonomy" id="2763663"/>
    <lineage>
        <taxon>Bacteria</taxon>
        <taxon>Bacillati</taxon>
        <taxon>Bacillota</taxon>
        <taxon>Clostridia</taxon>
        <taxon>Lachnospirales</taxon>
        <taxon>Lachnospiraceae</taxon>
        <taxon>Enterocloster</taxon>
    </lineage>
</organism>
<feature type="transmembrane region" description="Helical" evidence="1">
    <location>
        <begin position="66"/>
        <end position="86"/>
    </location>
</feature>
<evidence type="ECO:0000313" key="3">
    <source>
        <dbReference type="EMBL" id="MBC8599947.1"/>
    </source>
</evidence>
<dbReference type="EMBL" id="JACRTJ010000027">
    <property type="protein sequence ID" value="MBC8599947.1"/>
    <property type="molecule type" value="Genomic_DNA"/>
</dbReference>
<proteinExistence type="predicted"/>
<dbReference type="Proteomes" id="UP000647491">
    <property type="component" value="Unassembled WGS sequence"/>
</dbReference>
<reference evidence="3 4" key="1">
    <citation type="submission" date="2020-08" db="EMBL/GenBank/DDBJ databases">
        <title>Genome public.</title>
        <authorList>
            <person name="Liu C."/>
            <person name="Sun Q."/>
        </authorList>
    </citation>
    <scope>NUCLEOTIDE SEQUENCE [LARGE SCALE GENOMIC DNA]</scope>
    <source>
        <strain evidence="3 4">BX10</strain>
    </source>
</reference>
<gene>
    <name evidence="3" type="ORF">H8708_12040</name>
</gene>
<feature type="transmembrane region" description="Helical" evidence="1">
    <location>
        <begin position="41"/>
        <end position="60"/>
    </location>
</feature>
<accession>A0ABR7NV14</accession>
<dbReference type="RefSeq" id="WP_158357139.1">
    <property type="nucleotide sequence ID" value="NZ_JACRTJ010000027.1"/>
</dbReference>